<dbReference type="GO" id="GO:0016651">
    <property type="term" value="F:oxidoreductase activity, acting on NAD(P)H"/>
    <property type="evidence" value="ECO:0007669"/>
    <property type="project" value="TreeGrafter"/>
</dbReference>
<organism evidence="7 8">
    <name type="scientific">Rhizobium giardinii</name>
    <dbReference type="NCBI Taxonomy" id="56731"/>
    <lineage>
        <taxon>Bacteria</taxon>
        <taxon>Pseudomonadati</taxon>
        <taxon>Pseudomonadota</taxon>
        <taxon>Alphaproteobacteria</taxon>
        <taxon>Hyphomicrobiales</taxon>
        <taxon>Rhizobiaceae</taxon>
        <taxon>Rhizobium/Agrobacterium group</taxon>
        <taxon>Rhizobium</taxon>
    </lineage>
</organism>
<comment type="caution">
    <text evidence="7">The sequence shown here is derived from an EMBL/GenBank/DDBJ whole genome shotgun (WGS) entry which is preliminary data.</text>
</comment>
<dbReference type="RefSeq" id="WP_018329168.1">
    <property type="nucleotide sequence ID" value="NZ_JACHBK010000008.1"/>
</dbReference>
<evidence type="ECO:0000313" key="7">
    <source>
        <dbReference type="EMBL" id="MBB5536950.1"/>
    </source>
</evidence>
<dbReference type="GO" id="GO:0005737">
    <property type="term" value="C:cytoplasm"/>
    <property type="evidence" value="ECO:0007669"/>
    <property type="project" value="TreeGrafter"/>
</dbReference>
<accession>A0A7W8UCM5</accession>
<feature type="domain" description="Reductase C-terminal" evidence="6">
    <location>
        <begin position="318"/>
        <end position="406"/>
    </location>
</feature>
<dbReference type="EMBL" id="JACHBK010000008">
    <property type="protein sequence ID" value="MBB5536950.1"/>
    <property type="molecule type" value="Genomic_DNA"/>
</dbReference>
<evidence type="ECO:0000259" key="6">
    <source>
        <dbReference type="Pfam" id="PF14759"/>
    </source>
</evidence>
<dbReference type="AlphaFoldDB" id="A0A7W8UCM5"/>
<gene>
    <name evidence="7" type="ORF">GGD55_003665</name>
</gene>
<dbReference type="InterPro" id="IPR016156">
    <property type="entry name" value="FAD/NAD-linked_Rdtase_dimer_sf"/>
</dbReference>
<evidence type="ECO:0000256" key="2">
    <source>
        <dbReference type="ARBA" id="ARBA00022630"/>
    </source>
</evidence>
<protein>
    <submittedName>
        <fullName evidence="7">3-phenylpropionate/trans-cinnamate dioxygenase ferredoxin reductase subunit</fullName>
        <ecNumber evidence="7">1.18.1.3</ecNumber>
    </submittedName>
</protein>
<dbReference type="Gene3D" id="3.30.390.30">
    <property type="match status" value="1"/>
</dbReference>
<evidence type="ECO:0000256" key="1">
    <source>
        <dbReference type="ARBA" id="ARBA00001974"/>
    </source>
</evidence>
<sequence length="408" mass="42895">MSHIVIIGAGECGARAAFALRERNFDGQITLVGAEEHLPYERPPLSKEALLNGLEPKLVSDAARYADAGIEVLTGHSVEGIDPAGKTARLSDGQILAYDRLLLTTGARPRPFPGLSGPNHRIRTLRTHSDAVAIRAGLQPGAHLAIIGGGFIGLELAATARKLGAKVTLVEGLPRILSRGVPAELSAVIAARHKAEGVEILCGVTIQELSEGPDHARILTEDGRTIAADMIVVGIGAVPNVELARDAGLVIDNGIAVDAHLRTSDPDIFAAGDCCSFPLPHYGGRRVRLEAWRNAQDQGTLAAANLLGAEETVSAVPWFWSDQYDLTLQIAGIADGATQAVWRHVAEGTFILFHLDIDGRLIAASGIGPGNAVARDIRLAEMMIAARVRPDPVALAAPGTKLKTLLAA</sequence>
<dbReference type="SUPFAM" id="SSF51905">
    <property type="entry name" value="FAD/NAD(P)-binding domain"/>
    <property type="match status" value="1"/>
</dbReference>
<dbReference type="PANTHER" id="PTHR43557">
    <property type="entry name" value="APOPTOSIS-INDUCING FACTOR 1"/>
    <property type="match status" value="1"/>
</dbReference>
<keyword evidence="2" id="KW-0285">Flavoprotein</keyword>
<dbReference type="PANTHER" id="PTHR43557:SF2">
    <property type="entry name" value="RIESKE DOMAIN-CONTAINING PROTEIN-RELATED"/>
    <property type="match status" value="1"/>
</dbReference>
<dbReference type="SUPFAM" id="SSF55424">
    <property type="entry name" value="FAD/NAD-linked reductases, dimerisation (C-terminal) domain"/>
    <property type="match status" value="1"/>
</dbReference>
<evidence type="ECO:0000313" key="8">
    <source>
        <dbReference type="Proteomes" id="UP000585507"/>
    </source>
</evidence>
<keyword evidence="7" id="KW-0223">Dioxygenase</keyword>
<dbReference type="Pfam" id="PF07992">
    <property type="entry name" value="Pyr_redox_2"/>
    <property type="match status" value="1"/>
</dbReference>
<keyword evidence="4 7" id="KW-0560">Oxidoreductase</keyword>
<feature type="domain" description="FAD/NAD(P)-binding" evidence="5">
    <location>
        <begin position="3"/>
        <end position="299"/>
    </location>
</feature>
<dbReference type="InterPro" id="IPR050446">
    <property type="entry name" value="FAD-oxidoreductase/Apoptosis"/>
</dbReference>
<reference evidence="7 8" key="1">
    <citation type="submission" date="2020-08" db="EMBL/GenBank/DDBJ databases">
        <title>Genomic Encyclopedia of Type Strains, Phase IV (KMG-V): Genome sequencing to study the core and pangenomes of soil and plant-associated prokaryotes.</title>
        <authorList>
            <person name="Whitman W."/>
        </authorList>
    </citation>
    <scope>NUCLEOTIDE SEQUENCE [LARGE SCALE GENOMIC DNA]</scope>
    <source>
        <strain evidence="7 8">SEMIA 4084</strain>
    </source>
</reference>
<dbReference type="GO" id="GO:0051213">
    <property type="term" value="F:dioxygenase activity"/>
    <property type="evidence" value="ECO:0007669"/>
    <property type="project" value="UniProtKB-KW"/>
</dbReference>
<dbReference type="Pfam" id="PF14759">
    <property type="entry name" value="Reductase_C"/>
    <property type="match status" value="1"/>
</dbReference>
<dbReference type="Gene3D" id="3.50.50.60">
    <property type="entry name" value="FAD/NAD(P)-binding domain"/>
    <property type="match status" value="2"/>
</dbReference>
<evidence type="ECO:0000259" key="5">
    <source>
        <dbReference type="Pfam" id="PF07992"/>
    </source>
</evidence>
<comment type="cofactor">
    <cofactor evidence="1">
        <name>FAD</name>
        <dbReference type="ChEBI" id="CHEBI:57692"/>
    </cofactor>
</comment>
<keyword evidence="8" id="KW-1185">Reference proteome</keyword>
<proteinExistence type="predicted"/>
<dbReference type="InterPro" id="IPR028202">
    <property type="entry name" value="Reductase_C"/>
</dbReference>
<dbReference type="PRINTS" id="PR00411">
    <property type="entry name" value="PNDRDTASEI"/>
</dbReference>
<evidence type="ECO:0000256" key="3">
    <source>
        <dbReference type="ARBA" id="ARBA00022827"/>
    </source>
</evidence>
<evidence type="ECO:0000256" key="4">
    <source>
        <dbReference type="ARBA" id="ARBA00023002"/>
    </source>
</evidence>
<dbReference type="EC" id="1.18.1.3" evidence="7"/>
<dbReference type="Proteomes" id="UP000585507">
    <property type="component" value="Unassembled WGS sequence"/>
</dbReference>
<dbReference type="InterPro" id="IPR023753">
    <property type="entry name" value="FAD/NAD-binding_dom"/>
</dbReference>
<dbReference type="PRINTS" id="PR00368">
    <property type="entry name" value="FADPNR"/>
</dbReference>
<keyword evidence="3" id="KW-0274">FAD</keyword>
<dbReference type="InterPro" id="IPR036188">
    <property type="entry name" value="FAD/NAD-bd_sf"/>
</dbReference>
<dbReference type="GO" id="GO:0008860">
    <property type="term" value="F:ferredoxin-NAD+ reductase activity"/>
    <property type="evidence" value="ECO:0007669"/>
    <property type="project" value="UniProtKB-EC"/>
</dbReference>
<name>A0A7W8UCM5_9HYPH</name>